<dbReference type="InterPro" id="IPR016024">
    <property type="entry name" value="ARM-type_fold"/>
</dbReference>
<dbReference type="SUPFAM" id="SSF81891">
    <property type="entry name" value="Poly A polymerase C-terminal region-like"/>
    <property type="match status" value="1"/>
</dbReference>
<dbReference type="OrthoDB" id="445712at2759"/>
<protein>
    <recommendedName>
        <fullName evidence="12">Poly A polymerase head domain-containing protein</fullName>
    </recommendedName>
</protein>
<dbReference type="InterPro" id="IPR002646">
    <property type="entry name" value="PolA_pol_head_dom"/>
</dbReference>
<evidence type="ECO:0000259" key="8">
    <source>
        <dbReference type="Pfam" id="PF01743"/>
    </source>
</evidence>
<dbReference type="RefSeq" id="XP_056512987.1">
    <property type="nucleotide sequence ID" value="XM_056654960.1"/>
</dbReference>
<evidence type="ECO:0000256" key="6">
    <source>
        <dbReference type="RuleBase" id="RU003953"/>
    </source>
</evidence>
<dbReference type="Proteomes" id="UP001141434">
    <property type="component" value="Unassembled WGS sequence"/>
</dbReference>
<dbReference type="GO" id="GO:0001680">
    <property type="term" value="P:tRNA 3'-terminal CCA addition"/>
    <property type="evidence" value="ECO:0007669"/>
    <property type="project" value="TreeGrafter"/>
</dbReference>
<keyword evidence="3" id="KW-0547">Nucleotide-binding</keyword>
<dbReference type="FunFam" id="3.30.460.10:FF:000019">
    <property type="entry name" value="tRNA nucleotidyltransferase cca2"/>
    <property type="match status" value="1"/>
</dbReference>
<keyword evidence="2 6" id="KW-0808">Transferase</keyword>
<dbReference type="PANTHER" id="PTHR13734">
    <property type="entry name" value="TRNA-NUCLEOTIDYLTRANSFERASE"/>
    <property type="match status" value="1"/>
</dbReference>
<dbReference type="GO" id="GO:0052929">
    <property type="term" value="F:ATP:3'-cytidine-cytidine-tRNA adenylyltransferase activity"/>
    <property type="evidence" value="ECO:0007669"/>
    <property type="project" value="TreeGrafter"/>
</dbReference>
<dbReference type="Pfam" id="PF10521">
    <property type="entry name" value="Tti2"/>
    <property type="match status" value="1"/>
</dbReference>
<dbReference type="SUPFAM" id="SSF48371">
    <property type="entry name" value="ARM repeat"/>
    <property type="match status" value="1"/>
</dbReference>
<dbReference type="Gene3D" id="1.10.3090.10">
    <property type="entry name" value="cca-adding enzyme, domain 2"/>
    <property type="match status" value="1"/>
</dbReference>
<feature type="domain" description="tRNA nucleotidyltransferase/poly(A) polymerase RNA and SrmB- binding" evidence="9">
    <location>
        <begin position="308"/>
        <end position="367"/>
    </location>
</feature>
<dbReference type="CDD" id="cd05398">
    <property type="entry name" value="NT_ClassII-CCAase"/>
    <property type="match status" value="1"/>
</dbReference>
<sequence>MLRWRSLGSLLEACYSNPAPLAPLARRPAHQRFPRIQPKLTLRAGSTSCPSMRDIESDTPYPGRVRKRRRISTPQESSNKAMHPVPTISLTPIERTLRTLLLDVAQYIREQEIVEGGSDVVSHPETVLRFTGGWVRDKLLGVDSHDIDVGISSMTGYQFGMALKQYLDSPQNLAKYKKGLPNGEMNDAIVSLHKIEANPEKSKHLETVTTRIFGLDIDLVNLRKETYSEDSRNPQMEFGTAVEDAMRRDATINALFYNLNDSRLEDLTEHGLDDMKNKLIRTPLEPYQTFKDDPLRVLRLIRFASRLGYQIDPETMAAMQNADISEALKLKISKERVGTELEKMLRGPDPHGALRFIDQLGLYSTILANHQDEVTADTSTWSLAYNALAKLLRPYAAGSPEIQGAVECICQNLVLDESSTYSAWVVATFAPWLSVSARTPKGPKAKPLPQRAVEVARDSLRSDNKTLSILRDAASNYQDIIEVKTSLVNNTMQGTSAENRQHIGLHMRTWNKDWRICVLLAMLQEIMKGHGFSQVALEYQQFLEYIVENGLEDVCDLRPIVNGDEIMKALDTKKGPWMSKAVSMVVEWQLLHPEIADKAQALEAISSRRAELGFILAFRNTSQYLMDKLRTEAREALHRRPLEPPPTLLAAFDATEDSLTPLWQDIASHESNSHLGACENLAIAINYIEFWDPLLPNDEGPKQLAADEIEAVIHLSAWASRLALPSSEFAISFDETAEISDSRVYSRPPHMKNDPVLTVTTEDRKAQDEGRLRVQLAITVLILLHKKHGGRPDRSVFNSPDLIVAMASFTSEHDPWTNEESRVEASMLRDATILFPTGDPRFWSLIERVLKEKIRPLFTRTRNPAITSEGRKNFHPVPLTRFYGSSLDAEASPWKTTDVYAPTVLAWIISQYRYQPADKAYLEAHFPLLVPAILALIDDSSIAIKTRGCTLLTQLLQPIRKSGSDILRRTNLVSVFEDALTPCLLSLPTITPEESSLKLLGAAYPALLSLFQTAYHAPPFKQADKEKNLETYLASLTKVLRSNLISSFHHVSSSTPAAISTSASFPHPRLSTFLVEWIATFVHELGIHSTKYLQDLIPVLYTTLSNPFANAHPPLLLTAATTTRTVVLNAHPRVWRWRGEIFGGLSASWLHAIEEEKEKEKNKQDKETLANLKRELQGTAAILKYALLSPVPVEGEVDADRLQVKEGLQQELQKLVDADPALKDLFGAEVQAGKGVTFANP</sequence>
<evidence type="ECO:0000256" key="1">
    <source>
        <dbReference type="ARBA" id="ARBA00007265"/>
    </source>
</evidence>
<dbReference type="EMBL" id="JAPMSZ010000005">
    <property type="protein sequence ID" value="KAJ5102156.1"/>
    <property type="molecule type" value="Genomic_DNA"/>
</dbReference>
<dbReference type="GO" id="GO:0003723">
    <property type="term" value="F:RNA binding"/>
    <property type="evidence" value="ECO:0007669"/>
    <property type="project" value="UniProtKB-KW"/>
</dbReference>
<dbReference type="SUPFAM" id="SSF81301">
    <property type="entry name" value="Nucleotidyltransferase"/>
    <property type="match status" value="1"/>
</dbReference>
<evidence type="ECO:0000256" key="4">
    <source>
        <dbReference type="ARBA" id="ARBA00022884"/>
    </source>
</evidence>
<dbReference type="GO" id="GO:0110078">
    <property type="term" value="C:TTT Hsp90 cochaperone complex"/>
    <property type="evidence" value="ECO:0007669"/>
    <property type="project" value="InterPro"/>
</dbReference>
<feature type="region of interest" description="Disordered" evidence="7">
    <location>
        <begin position="44"/>
        <end position="83"/>
    </location>
</feature>
<dbReference type="GO" id="GO:0052927">
    <property type="term" value="F:CC tRNA cytidylyltransferase activity"/>
    <property type="evidence" value="ECO:0007669"/>
    <property type="project" value="TreeGrafter"/>
</dbReference>
<reference evidence="10" key="2">
    <citation type="journal article" date="2023" name="IMA Fungus">
        <title>Comparative genomic study of the Penicillium genus elucidates a diverse pangenome and 15 lateral gene transfer events.</title>
        <authorList>
            <person name="Petersen C."/>
            <person name="Sorensen T."/>
            <person name="Nielsen M.R."/>
            <person name="Sondergaard T.E."/>
            <person name="Sorensen J.L."/>
            <person name="Fitzpatrick D.A."/>
            <person name="Frisvad J.C."/>
            <person name="Nielsen K.L."/>
        </authorList>
    </citation>
    <scope>NUCLEOTIDE SEQUENCE</scope>
    <source>
        <strain evidence="10">IBT 34128</strain>
    </source>
</reference>
<dbReference type="GeneID" id="81394128"/>
<dbReference type="Pfam" id="PF01743">
    <property type="entry name" value="PolyA_pol"/>
    <property type="match status" value="1"/>
</dbReference>
<evidence type="ECO:0000256" key="3">
    <source>
        <dbReference type="ARBA" id="ARBA00022741"/>
    </source>
</evidence>
<organism evidence="10 11">
    <name type="scientific">Penicillium alfredii</name>
    <dbReference type="NCBI Taxonomy" id="1506179"/>
    <lineage>
        <taxon>Eukaryota</taxon>
        <taxon>Fungi</taxon>
        <taxon>Dikarya</taxon>
        <taxon>Ascomycota</taxon>
        <taxon>Pezizomycotina</taxon>
        <taxon>Eurotiomycetes</taxon>
        <taxon>Eurotiomycetidae</taxon>
        <taxon>Eurotiales</taxon>
        <taxon>Aspergillaceae</taxon>
        <taxon>Penicillium</taxon>
    </lineage>
</organism>
<comment type="similarity">
    <text evidence="1 6">Belongs to the tRNA nucleotidyltransferase/poly(A) polymerase family.</text>
</comment>
<name>A0A9W9FL02_9EURO</name>
<keyword evidence="11" id="KW-1185">Reference proteome</keyword>
<evidence type="ECO:0000256" key="5">
    <source>
        <dbReference type="ARBA" id="ARBA00034736"/>
    </source>
</evidence>
<evidence type="ECO:0008006" key="12">
    <source>
        <dbReference type="Google" id="ProtNLM"/>
    </source>
</evidence>
<dbReference type="AlphaFoldDB" id="A0A9W9FL02"/>
<evidence type="ECO:0000256" key="7">
    <source>
        <dbReference type="SAM" id="MobiDB-lite"/>
    </source>
</evidence>
<dbReference type="InterPro" id="IPR011989">
    <property type="entry name" value="ARM-like"/>
</dbReference>
<evidence type="ECO:0000256" key="2">
    <source>
        <dbReference type="ARBA" id="ARBA00022679"/>
    </source>
</evidence>
<dbReference type="GO" id="GO:0005739">
    <property type="term" value="C:mitochondrion"/>
    <property type="evidence" value="ECO:0007669"/>
    <property type="project" value="UniProtKB-ARBA"/>
</dbReference>
<evidence type="ECO:0000313" key="10">
    <source>
        <dbReference type="EMBL" id="KAJ5102156.1"/>
    </source>
</evidence>
<dbReference type="InterPro" id="IPR032828">
    <property type="entry name" value="PolyA_RNA-bd"/>
</dbReference>
<proteinExistence type="inferred from homology"/>
<evidence type="ECO:0000313" key="11">
    <source>
        <dbReference type="Proteomes" id="UP001141434"/>
    </source>
</evidence>
<gene>
    <name evidence="10" type="ORF">NUU61_004378</name>
</gene>
<dbReference type="InterPro" id="IPR043519">
    <property type="entry name" value="NT_sf"/>
</dbReference>
<accession>A0A9W9FL02</accession>
<comment type="caution">
    <text evidence="10">The sequence shown here is derived from an EMBL/GenBank/DDBJ whole genome shotgun (WGS) entry which is preliminary data.</text>
</comment>
<feature type="domain" description="Poly A polymerase head" evidence="8">
    <location>
        <begin position="128"/>
        <end position="281"/>
    </location>
</feature>
<comment type="similarity">
    <text evidence="5">Belongs to the TTI2 family.</text>
</comment>
<keyword evidence="4 6" id="KW-0694">RNA-binding</keyword>
<dbReference type="PANTHER" id="PTHR13734:SF5">
    <property type="entry name" value="CCA TRNA NUCLEOTIDYLTRANSFERASE, MITOCHONDRIAL"/>
    <property type="match status" value="1"/>
</dbReference>
<reference evidence="10" key="1">
    <citation type="submission" date="2022-11" db="EMBL/GenBank/DDBJ databases">
        <authorList>
            <person name="Petersen C."/>
        </authorList>
    </citation>
    <scope>NUCLEOTIDE SEQUENCE</scope>
    <source>
        <strain evidence="10">IBT 34128</strain>
    </source>
</reference>
<dbReference type="InterPro" id="IPR018870">
    <property type="entry name" value="Tti2"/>
</dbReference>
<dbReference type="Pfam" id="PF12627">
    <property type="entry name" value="PolyA_pol_RNAbd"/>
    <property type="match status" value="1"/>
</dbReference>
<dbReference type="GO" id="GO:0000166">
    <property type="term" value="F:nucleotide binding"/>
    <property type="evidence" value="ECO:0007669"/>
    <property type="project" value="UniProtKB-KW"/>
</dbReference>
<dbReference type="Gene3D" id="3.30.460.10">
    <property type="entry name" value="Beta Polymerase, domain 2"/>
    <property type="match status" value="1"/>
</dbReference>
<dbReference type="Gene3D" id="1.25.10.10">
    <property type="entry name" value="Leucine-rich Repeat Variant"/>
    <property type="match status" value="1"/>
</dbReference>
<evidence type="ECO:0000259" key="9">
    <source>
        <dbReference type="Pfam" id="PF12627"/>
    </source>
</evidence>